<dbReference type="InterPro" id="IPR050738">
    <property type="entry name" value="Sulfatase"/>
</dbReference>
<dbReference type="Pfam" id="PF00884">
    <property type="entry name" value="Sulfatase"/>
    <property type="match status" value="1"/>
</dbReference>
<organism evidence="4 5">
    <name type="scientific">Formosa undariae</name>
    <dbReference type="NCBI Taxonomy" id="1325436"/>
    <lineage>
        <taxon>Bacteria</taxon>
        <taxon>Pseudomonadati</taxon>
        <taxon>Bacteroidota</taxon>
        <taxon>Flavobacteriia</taxon>
        <taxon>Flavobacteriales</taxon>
        <taxon>Flavobacteriaceae</taxon>
        <taxon>Formosa</taxon>
    </lineage>
</organism>
<dbReference type="RefSeq" id="WP_382384452.1">
    <property type="nucleotide sequence ID" value="NZ_JBHMEZ010000032.1"/>
</dbReference>
<dbReference type="SUPFAM" id="SSF53649">
    <property type="entry name" value="Alkaline phosphatase-like"/>
    <property type="match status" value="1"/>
</dbReference>
<feature type="domain" description="Sulfatase N-terminal" evidence="3">
    <location>
        <begin position="49"/>
        <end position="363"/>
    </location>
</feature>
<dbReference type="CDD" id="cd16034">
    <property type="entry name" value="sulfatase_like"/>
    <property type="match status" value="1"/>
</dbReference>
<evidence type="ECO:0000313" key="5">
    <source>
        <dbReference type="Proteomes" id="UP001589605"/>
    </source>
</evidence>
<evidence type="ECO:0000259" key="3">
    <source>
        <dbReference type="Pfam" id="PF00884"/>
    </source>
</evidence>
<name>A0ABV5F618_9FLAO</name>
<accession>A0ABV5F618</accession>
<dbReference type="InterPro" id="IPR000917">
    <property type="entry name" value="Sulfatase_N"/>
</dbReference>
<evidence type="ECO:0000256" key="1">
    <source>
        <dbReference type="ARBA" id="ARBA00008779"/>
    </source>
</evidence>
<comment type="similarity">
    <text evidence="1">Belongs to the sulfatase family.</text>
</comment>
<evidence type="ECO:0000313" key="4">
    <source>
        <dbReference type="EMBL" id="MFB9054814.1"/>
    </source>
</evidence>
<evidence type="ECO:0000256" key="2">
    <source>
        <dbReference type="ARBA" id="ARBA00022801"/>
    </source>
</evidence>
<dbReference type="Proteomes" id="UP001589605">
    <property type="component" value="Unassembled WGS sequence"/>
</dbReference>
<dbReference type="EMBL" id="JBHMEZ010000032">
    <property type="protein sequence ID" value="MFB9054814.1"/>
    <property type="molecule type" value="Genomic_DNA"/>
</dbReference>
<keyword evidence="5" id="KW-1185">Reference proteome</keyword>
<proteinExistence type="inferred from homology"/>
<reference evidence="4 5" key="1">
    <citation type="submission" date="2024-09" db="EMBL/GenBank/DDBJ databases">
        <authorList>
            <person name="Sun Q."/>
            <person name="Mori K."/>
        </authorList>
    </citation>
    <scope>NUCLEOTIDE SEQUENCE [LARGE SCALE GENOMIC DNA]</scope>
    <source>
        <strain evidence="4 5">CECT 8286</strain>
    </source>
</reference>
<dbReference type="PANTHER" id="PTHR42693:SF53">
    <property type="entry name" value="ENDO-4-O-SULFATASE"/>
    <property type="match status" value="1"/>
</dbReference>
<dbReference type="Gene3D" id="3.30.1120.10">
    <property type="match status" value="1"/>
</dbReference>
<protein>
    <submittedName>
        <fullName evidence="4">Sulfatase</fullName>
    </submittedName>
</protein>
<dbReference type="InterPro" id="IPR017850">
    <property type="entry name" value="Alkaline_phosphatase_core_sf"/>
</dbReference>
<dbReference type="Gene3D" id="3.40.720.10">
    <property type="entry name" value="Alkaline Phosphatase, subunit A"/>
    <property type="match status" value="1"/>
</dbReference>
<keyword evidence="2" id="KW-0378">Hydrolase</keyword>
<dbReference type="PANTHER" id="PTHR42693">
    <property type="entry name" value="ARYLSULFATASE FAMILY MEMBER"/>
    <property type="match status" value="1"/>
</dbReference>
<gene>
    <name evidence="4" type="ORF">ACFFVB_17115</name>
</gene>
<comment type="caution">
    <text evidence="4">The sequence shown here is derived from an EMBL/GenBank/DDBJ whole genome shotgun (WGS) entry which is preliminary data.</text>
</comment>
<sequence>MLHHFKKYLRTFFSCHLLLAGMFILNISCKDAKKEDTAVVTSTVPTKKPNILILLTDQWRAQATGYAGDPNVKTPNLDRLASESINFTNAVSGTPVCTPFRAALLTGQLPLTTGVFMNDVQLNPDALTMAKIFSAHDYDTGYIGKWHLDGHGRLQNVPPGERRQGFEFWNGNECTHDYNHSVYYDNDNPDRKIWERYDTFDQTDAALHYISDRKAIEDPFLMIVSYGTPHGPYHTAPKEYRDRFDPEKIQLRQNVPEKSQKRAKKELSGYYAHIEAIDDMIGKITQQLKDDGQWDNTIILFTSDHGDLLGSHGELKKQQPYDESIRVPMLLKLPAAANLKPSTKKVVVNSEDLLPTLLGLTNIEIPNTIEGTDFSSIIKNNEDLDNAALIRSIQPFGSWNKNRGGREYRGLRTPRYTYTRDLNGPWLLYDNQKDPYQETNLIGNKEYATIQSELDTKLTQRLKTNKDEFLPGTEYIKKWGYTVDKTGTIPYTE</sequence>